<comment type="caution">
    <text evidence="3">The sequence shown here is derived from an EMBL/GenBank/DDBJ whole genome shotgun (WGS) entry which is preliminary data.</text>
</comment>
<dbReference type="InterPro" id="IPR000326">
    <property type="entry name" value="PAP2/HPO"/>
</dbReference>
<accession>A0ABT9J1L6</accession>
<dbReference type="EMBL" id="JAVAMP010000007">
    <property type="protein sequence ID" value="MDP5275312.1"/>
    <property type="molecule type" value="Genomic_DNA"/>
</dbReference>
<evidence type="ECO:0000313" key="4">
    <source>
        <dbReference type="Proteomes" id="UP001231941"/>
    </source>
</evidence>
<dbReference type="Proteomes" id="UP001231941">
    <property type="component" value="Unassembled WGS sequence"/>
</dbReference>
<dbReference type="Pfam" id="PF01569">
    <property type="entry name" value="PAP2"/>
    <property type="match status" value="1"/>
</dbReference>
<protein>
    <submittedName>
        <fullName evidence="3">Undecaprenyl-diphosphatase</fullName>
    </submittedName>
</protein>
<sequence length="171" mass="19503">MKYNLCRNKNTNRNVLMDMLMIFISNKIRYVFIFALGLLWFGKASGKNTVLNALKSAAVTLLIHAIIKKFYFKPRPFMERDIDILIPSKRDSSFPSKHTLLVFAISTSFILCKRFVGFILLGLSVLTGISRIWLGHHYTFDIIGSAVIGSLTSMIIHIFSRFKRFGTGSFL</sequence>
<evidence type="ECO:0000256" key="1">
    <source>
        <dbReference type="SAM" id="Phobius"/>
    </source>
</evidence>
<dbReference type="PANTHER" id="PTHR14969:SF58">
    <property type="entry name" value="UNDECAPRENYL-DIPHOSPHATASE BCRC"/>
    <property type="match status" value="1"/>
</dbReference>
<dbReference type="RefSeq" id="WP_305992622.1">
    <property type="nucleotide sequence ID" value="NZ_JAVAMP010000007.1"/>
</dbReference>
<dbReference type="InterPro" id="IPR036938">
    <property type="entry name" value="PAP2/HPO_sf"/>
</dbReference>
<gene>
    <name evidence="3" type="ORF">Q5Y73_14475</name>
</gene>
<dbReference type="Gene3D" id="1.20.144.10">
    <property type="entry name" value="Phosphatidic acid phosphatase type 2/haloperoxidase"/>
    <property type="match status" value="1"/>
</dbReference>
<organism evidence="3 4">
    <name type="scientific">Chengkuizengella axinellae</name>
    <dbReference type="NCBI Taxonomy" id="3064388"/>
    <lineage>
        <taxon>Bacteria</taxon>
        <taxon>Bacillati</taxon>
        <taxon>Bacillota</taxon>
        <taxon>Bacilli</taxon>
        <taxon>Bacillales</taxon>
        <taxon>Paenibacillaceae</taxon>
        <taxon>Chengkuizengella</taxon>
    </lineage>
</organism>
<feature type="transmembrane region" description="Helical" evidence="1">
    <location>
        <begin position="138"/>
        <end position="159"/>
    </location>
</feature>
<feature type="domain" description="Phosphatidic acid phosphatase type 2/haloperoxidase" evidence="2">
    <location>
        <begin position="48"/>
        <end position="157"/>
    </location>
</feature>
<proteinExistence type="predicted"/>
<evidence type="ECO:0000259" key="2">
    <source>
        <dbReference type="SMART" id="SM00014"/>
    </source>
</evidence>
<dbReference type="PANTHER" id="PTHR14969">
    <property type="entry name" value="SPHINGOSINE-1-PHOSPHATE PHOSPHOHYDROLASE"/>
    <property type="match status" value="1"/>
</dbReference>
<keyword evidence="1" id="KW-1133">Transmembrane helix</keyword>
<dbReference type="SMART" id="SM00014">
    <property type="entry name" value="acidPPc"/>
    <property type="match status" value="1"/>
</dbReference>
<dbReference type="CDD" id="cd03385">
    <property type="entry name" value="PAP2_BcrC_like"/>
    <property type="match status" value="1"/>
</dbReference>
<keyword evidence="4" id="KW-1185">Reference proteome</keyword>
<feature type="transmembrane region" description="Helical" evidence="1">
    <location>
        <begin position="56"/>
        <end position="72"/>
    </location>
</feature>
<name>A0ABT9J1L6_9BACL</name>
<keyword evidence="1" id="KW-0812">Transmembrane</keyword>
<reference evidence="3 4" key="1">
    <citation type="submission" date="2023-08" db="EMBL/GenBank/DDBJ databases">
        <authorList>
            <person name="Park J.-S."/>
        </authorList>
    </citation>
    <scope>NUCLEOTIDE SEQUENCE [LARGE SCALE GENOMIC DNA]</scope>
    <source>
        <strain evidence="3 4">2205SS18-9</strain>
    </source>
</reference>
<dbReference type="InterPro" id="IPR033879">
    <property type="entry name" value="UPP_Pase"/>
</dbReference>
<dbReference type="SUPFAM" id="SSF48317">
    <property type="entry name" value="Acid phosphatase/Vanadium-dependent haloperoxidase"/>
    <property type="match status" value="1"/>
</dbReference>
<keyword evidence="1" id="KW-0472">Membrane</keyword>
<evidence type="ECO:0000313" key="3">
    <source>
        <dbReference type="EMBL" id="MDP5275312.1"/>
    </source>
</evidence>
<feature type="transmembrane region" description="Helical" evidence="1">
    <location>
        <begin position="100"/>
        <end position="126"/>
    </location>
</feature>